<gene>
    <name evidence="6" type="primary">ycf39</name>
</gene>
<evidence type="ECO:0000256" key="4">
    <source>
        <dbReference type="ARBA" id="ARBA00023276"/>
    </source>
</evidence>
<dbReference type="PANTHER" id="PTHR47128">
    <property type="match status" value="1"/>
</dbReference>
<feature type="domain" description="NmrA-like" evidence="5">
    <location>
        <begin position="2"/>
        <end position="249"/>
    </location>
</feature>
<proteinExistence type="predicted"/>
<evidence type="ECO:0000313" key="6">
    <source>
        <dbReference type="EMBL" id="QCI06694.1"/>
    </source>
</evidence>
<dbReference type="GO" id="GO:0015979">
    <property type="term" value="P:photosynthesis"/>
    <property type="evidence" value="ECO:0007669"/>
    <property type="project" value="UniProtKB-KW"/>
</dbReference>
<reference evidence="6" key="1">
    <citation type="journal article" date="2019" name="Mol. Phylogenet. Evol.">
        <title>Morphological evolution and classification of the red algal order Ceramiales inferred using plastid phylogenomics.</title>
        <authorList>
            <person name="Diaz-Tapia P."/>
            <person name="Pasella M.M."/>
            <person name="Verbruggen H."/>
            <person name="Maggs C.A."/>
        </authorList>
    </citation>
    <scope>NUCLEOTIDE SEQUENCE</scope>
</reference>
<evidence type="ECO:0000259" key="5">
    <source>
        <dbReference type="Pfam" id="PF05368"/>
    </source>
</evidence>
<dbReference type="EMBL" id="MK814659">
    <property type="protein sequence ID" value="QCI06694.1"/>
    <property type="molecule type" value="Genomic_DNA"/>
</dbReference>
<dbReference type="PANTHER" id="PTHR47128:SF2">
    <property type="entry name" value="PROTEIN HIGH CHLOROPHYLL FLUORESCENCE PHENOTYPE 244, CHLOROPLASTIC"/>
    <property type="match status" value="1"/>
</dbReference>
<sequence length="322" mass="36917">MTLLILGGTGTLGRQIVRKALNEGFQVRCFVRNFRKAAFLKEWGAQLVYGDLKLPETIPPTLSGISAIIDASTARPSDLYNSQQIDLYGKCILIDAAEKASIKHFIFFSILNASKYPDIPLMKWKLCIEYKLIKSRLNYTIFNISGFFQGLITQYAIPILDKKPIWLTGESTAIGYVNTEDAARLSIKSLSMKKAINKKFPIVGHKPWTSLEIIELCEKLSGQRASTSTVPLNVLQAIRYFTKLFQWTWNISDRLAFVEILSMGDYFYNDMYLVENSLNFNLNDIESLENYLQEYFSKIMKKIKELNYQTLDEIQDINNTNF</sequence>
<dbReference type="InterPro" id="IPR036291">
    <property type="entry name" value="NAD(P)-bd_dom_sf"/>
</dbReference>
<dbReference type="Pfam" id="PF05368">
    <property type="entry name" value="NmrA"/>
    <property type="match status" value="1"/>
</dbReference>
<dbReference type="AlphaFoldDB" id="A0A4D6WS36"/>
<keyword evidence="3 6" id="KW-0934">Plastid</keyword>
<dbReference type="Gene3D" id="3.40.50.720">
    <property type="entry name" value="NAD(P)-binding Rossmann-like Domain"/>
    <property type="match status" value="1"/>
</dbReference>
<keyword evidence="4" id="KW-0604">Photosystem II</keyword>
<organism evidence="6">
    <name type="scientific">Gayliella sp</name>
    <dbReference type="NCBI Taxonomy" id="2575623"/>
    <lineage>
        <taxon>Eukaryota</taxon>
        <taxon>Rhodophyta</taxon>
        <taxon>Florideophyceae</taxon>
        <taxon>Rhodymeniophycidae</taxon>
        <taxon>Ceramiales</taxon>
        <taxon>Ceramiaceae</taxon>
        <taxon>Gayliella</taxon>
    </lineage>
</organism>
<evidence type="ECO:0000256" key="2">
    <source>
        <dbReference type="ARBA" id="ARBA00022531"/>
    </source>
</evidence>
<reference evidence="6" key="2">
    <citation type="submission" date="2019-04" db="EMBL/GenBank/DDBJ databases">
        <authorList>
            <person name="Pasella M."/>
        </authorList>
    </citation>
    <scope>NUCLEOTIDE SEQUENCE</scope>
</reference>
<dbReference type="SUPFAM" id="SSF51735">
    <property type="entry name" value="NAD(P)-binding Rossmann-fold domains"/>
    <property type="match status" value="1"/>
</dbReference>
<evidence type="ECO:0000256" key="3">
    <source>
        <dbReference type="ARBA" id="ARBA00022640"/>
    </source>
</evidence>
<keyword evidence="2" id="KW-0602">Photosynthesis</keyword>
<comment type="subcellular location">
    <subcellularLocation>
        <location evidence="1">Plastid</location>
    </subcellularLocation>
</comment>
<dbReference type="GO" id="GO:0009536">
    <property type="term" value="C:plastid"/>
    <property type="evidence" value="ECO:0007669"/>
    <property type="project" value="UniProtKB-SubCell"/>
</dbReference>
<protein>
    <recommendedName>
        <fullName evidence="5">NmrA-like domain-containing protein</fullName>
    </recommendedName>
</protein>
<dbReference type="InterPro" id="IPR008030">
    <property type="entry name" value="NmrA-like"/>
</dbReference>
<geneLocation type="plastid" evidence="6"/>
<dbReference type="GO" id="GO:0009523">
    <property type="term" value="C:photosystem II"/>
    <property type="evidence" value="ECO:0007669"/>
    <property type="project" value="UniProtKB-KW"/>
</dbReference>
<name>A0A4D6WS36_9FLOR</name>
<dbReference type="CDD" id="cd05243">
    <property type="entry name" value="SDR_a5"/>
    <property type="match status" value="1"/>
</dbReference>
<evidence type="ECO:0000256" key="1">
    <source>
        <dbReference type="ARBA" id="ARBA00004474"/>
    </source>
</evidence>
<dbReference type="InterPro" id="IPR044256">
    <property type="entry name" value="HCF244-like"/>
</dbReference>
<accession>A0A4D6WS36</accession>